<evidence type="ECO:0000313" key="6">
    <source>
        <dbReference type="EMBL" id="CAB4616400.1"/>
    </source>
</evidence>
<evidence type="ECO:0000256" key="4">
    <source>
        <dbReference type="SAM" id="MobiDB-lite"/>
    </source>
</evidence>
<dbReference type="GO" id="GO:0000976">
    <property type="term" value="F:transcription cis-regulatory region binding"/>
    <property type="evidence" value="ECO:0007669"/>
    <property type="project" value="TreeGrafter"/>
</dbReference>
<dbReference type="Gene3D" id="1.10.357.10">
    <property type="entry name" value="Tetracycline Repressor, domain 2"/>
    <property type="match status" value="1"/>
</dbReference>
<protein>
    <submittedName>
        <fullName evidence="6">Unannotated protein</fullName>
    </submittedName>
</protein>
<dbReference type="InterPro" id="IPR036271">
    <property type="entry name" value="Tet_transcr_reg_TetR-rel_C_sf"/>
</dbReference>
<dbReference type="EMBL" id="CAEZVB010000010">
    <property type="protein sequence ID" value="CAB4616400.1"/>
    <property type="molecule type" value="Genomic_DNA"/>
</dbReference>
<sequence>MQESAPMSAIPHEPDPASTRKKRNPRGSLNAEVILAEAFRFSKEETVEALSMPKLAKRLGVGVTSLYWYFHTKEELLQAMLSQVADDYLSLLPDHEGLAWDEHFRRYFNDMRRIFLTHDVICDFLIMRTHVSMIGSDSSFFMDRLNKEVGILLAAGFEPEIAARAYQAMSVYTSGTVQKVRMAELGGSDPNRKMFAGLDEQTQQAIEINYSALGATQDYWNSTYSTWNDFNFGLNTILDGLRMYLPD</sequence>
<dbReference type="Pfam" id="PF02909">
    <property type="entry name" value="TetR_C_1"/>
    <property type="match status" value="1"/>
</dbReference>
<evidence type="ECO:0000313" key="7">
    <source>
        <dbReference type="EMBL" id="CAB4655705.1"/>
    </source>
</evidence>
<dbReference type="Pfam" id="PF00440">
    <property type="entry name" value="TetR_N"/>
    <property type="match status" value="1"/>
</dbReference>
<gene>
    <name evidence="6" type="ORF">UFOPK1908_00408</name>
    <name evidence="7" type="ORF">UFOPK2282_00209</name>
    <name evidence="8" type="ORF">UFOPK3576_00050</name>
</gene>
<evidence type="ECO:0000313" key="8">
    <source>
        <dbReference type="EMBL" id="CAB4893517.1"/>
    </source>
</evidence>
<name>A0A6J6HTF0_9ZZZZ</name>
<dbReference type="EMBL" id="CAFBMO010000001">
    <property type="protein sequence ID" value="CAB4893517.1"/>
    <property type="molecule type" value="Genomic_DNA"/>
</dbReference>
<keyword evidence="2" id="KW-0238">DNA-binding</keyword>
<dbReference type="PANTHER" id="PTHR30055">
    <property type="entry name" value="HTH-TYPE TRANSCRIPTIONAL REGULATOR RUTR"/>
    <property type="match status" value="1"/>
</dbReference>
<dbReference type="InterPro" id="IPR009057">
    <property type="entry name" value="Homeodomain-like_sf"/>
</dbReference>
<dbReference type="GO" id="GO:0045892">
    <property type="term" value="P:negative regulation of DNA-templated transcription"/>
    <property type="evidence" value="ECO:0007669"/>
    <property type="project" value="InterPro"/>
</dbReference>
<dbReference type="SUPFAM" id="SSF48498">
    <property type="entry name" value="Tetracyclin repressor-like, C-terminal domain"/>
    <property type="match status" value="1"/>
</dbReference>
<dbReference type="AlphaFoldDB" id="A0A6J6HTF0"/>
<dbReference type="Gene3D" id="1.10.10.60">
    <property type="entry name" value="Homeodomain-like"/>
    <property type="match status" value="1"/>
</dbReference>
<accession>A0A6J6HTF0</accession>
<organism evidence="6">
    <name type="scientific">freshwater metagenome</name>
    <dbReference type="NCBI Taxonomy" id="449393"/>
    <lineage>
        <taxon>unclassified sequences</taxon>
        <taxon>metagenomes</taxon>
        <taxon>ecological metagenomes</taxon>
    </lineage>
</organism>
<dbReference type="PANTHER" id="PTHR30055:SF207">
    <property type="entry name" value="HTH-TYPE TRANSCRIPTIONAL REPRESSOR FATR"/>
    <property type="match status" value="1"/>
</dbReference>
<feature type="domain" description="HTH tetR-type" evidence="5">
    <location>
        <begin position="28"/>
        <end position="88"/>
    </location>
</feature>
<dbReference type="EMBL" id="CAEZWR010000014">
    <property type="protein sequence ID" value="CAB4655705.1"/>
    <property type="molecule type" value="Genomic_DNA"/>
</dbReference>
<evidence type="ECO:0000256" key="2">
    <source>
        <dbReference type="ARBA" id="ARBA00023125"/>
    </source>
</evidence>
<dbReference type="InterPro" id="IPR004111">
    <property type="entry name" value="Repressor_TetR_C"/>
</dbReference>
<keyword evidence="3" id="KW-0804">Transcription</keyword>
<dbReference type="InterPro" id="IPR001647">
    <property type="entry name" value="HTH_TetR"/>
</dbReference>
<reference evidence="6" key="1">
    <citation type="submission" date="2020-05" db="EMBL/GenBank/DDBJ databases">
        <authorList>
            <person name="Chiriac C."/>
            <person name="Salcher M."/>
            <person name="Ghai R."/>
            <person name="Kavagutti S V."/>
        </authorList>
    </citation>
    <scope>NUCLEOTIDE SEQUENCE</scope>
</reference>
<dbReference type="SUPFAM" id="SSF46689">
    <property type="entry name" value="Homeodomain-like"/>
    <property type="match status" value="1"/>
</dbReference>
<feature type="region of interest" description="Disordered" evidence="4">
    <location>
        <begin position="1"/>
        <end position="25"/>
    </location>
</feature>
<dbReference type="GO" id="GO:0003700">
    <property type="term" value="F:DNA-binding transcription factor activity"/>
    <property type="evidence" value="ECO:0007669"/>
    <property type="project" value="TreeGrafter"/>
</dbReference>
<proteinExistence type="predicted"/>
<dbReference type="PROSITE" id="PS50977">
    <property type="entry name" value="HTH_TETR_2"/>
    <property type="match status" value="1"/>
</dbReference>
<evidence type="ECO:0000256" key="1">
    <source>
        <dbReference type="ARBA" id="ARBA00023015"/>
    </source>
</evidence>
<evidence type="ECO:0000259" key="5">
    <source>
        <dbReference type="PROSITE" id="PS50977"/>
    </source>
</evidence>
<evidence type="ECO:0000256" key="3">
    <source>
        <dbReference type="ARBA" id="ARBA00023163"/>
    </source>
</evidence>
<keyword evidence="1" id="KW-0805">Transcription regulation</keyword>
<dbReference type="InterPro" id="IPR050109">
    <property type="entry name" value="HTH-type_TetR-like_transc_reg"/>
</dbReference>